<sequence>MTSRRAVVVDTDTGIDDALTLVYLAAVGGVDLVAITATHGNCSTADSAVNVGHVLGLCGLPDVPIHLGRPGPISGKPPRYSYHVHGHDGLGDLGVEKLPSTPSAEPAAEALVRIGREQPGEVDLLVLGAMSNLADAIAIDPLVLTRYRSIVVMGGSGPYQPAGTILEVDANVDADPQAAEIVFGAEHGNLVMVGVNVTTPAILDEQFLAAVAEQNGPVTSFCTAILSYYLDFYQEKWGRRICSAHDPLAAAILVHPSLVTRAADGPVNVRDDGYAVRARLMRTADLELPAFPLIETPDTHVVLDVDQAAFLTEFTAVLANADARLAAQ</sequence>
<protein>
    <submittedName>
        <fullName evidence="4">Purine nucleosidase</fullName>
    </submittedName>
</protein>
<organism evidence="4 5">
    <name type="scientific">Cryptosporangium aurantiacum</name>
    <dbReference type="NCBI Taxonomy" id="134849"/>
    <lineage>
        <taxon>Bacteria</taxon>
        <taxon>Bacillati</taxon>
        <taxon>Actinomycetota</taxon>
        <taxon>Actinomycetes</taxon>
        <taxon>Cryptosporangiales</taxon>
        <taxon>Cryptosporangiaceae</taxon>
        <taxon>Cryptosporangium</taxon>
    </lineage>
</organism>
<dbReference type="GO" id="GO:0005829">
    <property type="term" value="C:cytosol"/>
    <property type="evidence" value="ECO:0007669"/>
    <property type="project" value="TreeGrafter"/>
</dbReference>
<evidence type="ECO:0000259" key="3">
    <source>
        <dbReference type="Pfam" id="PF01156"/>
    </source>
</evidence>
<reference evidence="4 5" key="1">
    <citation type="submission" date="2016-11" db="EMBL/GenBank/DDBJ databases">
        <authorList>
            <person name="Jaros S."/>
            <person name="Januszkiewicz K."/>
            <person name="Wedrychowicz H."/>
        </authorList>
    </citation>
    <scope>NUCLEOTIDE SEQUENCE [LARGE SCALE GENOMIC DNA]</scope>
    <source>
        <strain evidence="4 5">DSM 46144</strain>
    </source>
</reference>
<evidence type="ECO:0000313" key="4">
    <source>
        <dbReference type="EMBL" id="SHM62746.1"/>
    </source>
</evidence>
<dbReference type="Pfam" id="PF01156">
    <property type="entry name" value="IU_nuc_hydro"/>
    <property type="match status" value="1"/>
</dbReference>
<dbReference type="GO" id="GO:0006152">
    <property type="term" value="P:purine nucleoside catabolic process"/>
    <property type="evidence" value="ECO:0007669"/>
    <property type="project" value="TreeGrafter"/>
</dbReference>
<dbReference type="InterPro" id="IPR036452">
    <property type="entry name" value="Ribo_hydro-like"/>
</dbReference>
<dbReference type="PANTHER" id="PTHR12304:SF4">
    <property type="entry name" value="URIDINE NUCLEOSIDASE"/>
    <property type="match status" value="1"/>
</dbReference>
<dbReference type="RefSeq" id="WP_073251940.1">
    <property type="nucleotide sequence ID" value="NZ_FRCS01000001.1"/>
</dbReference>
<dbReference type="Gene3D" id="3.90.245.10">
    <property type="entry name" value="Ribonucleoside hydrolase-like"/>
    <property type="match status" value="1"/>
</dbReference>
<dbReference type="EMBL" id="FRCS01000001">
    <property type="protein sequence ID" value="SHM62746.1"/>
    <property type="molecule type" value="Genomic_DNA"/>
</dbReference>
<keyword evidence="5" id="KW-1185">Reference proteome</keyword>
<feature type="domain" description="Inosine/uridine-preferring nucleoside hydrolase" evidence="3">
    <location>
        <begin position="7"/>
        <end position="311"/>
    </location>
</feature>
<evidence type="ECO:0000256" key="2">
    <source>
        <dbReference type="ARBA" id="ARBA00023295"/>
    </source>
</evidence>
<dbReference type="SUPFAM" id="SSF53590">
    <property type="entry name" value="Nucleoside hydrolase"/>
    <property type="match status" value="1"/>
</dbReference>
<keyword evidence="2" id="KW-0326">Glycosidase</keyword>
<dbReference type="STRING" id="134849.SAMN05443668_1011071"/>
<evidence type="ECO:0000313" key="5">
    <source>
        <dbReference type="Proteomes" id="UP000184440"/>
    </source>
</evidence>
<dbReference type="InterPro" id="IPR023186">
    <property type="entry name" value="IUNH"/>
</dbReference>
<dbReference type="InterPro" id="IPR001910">
    <property type="entry name" value="Inosine/uridine_hydrolase_dom"/>
</dbReference>
<name>A0A1M7KBW8_9ACTN</name>
<dbReference type="GO" id="GO:0008477">
    <property type="term" value="F:purine nucleosidase activity"/>
    <property type="evidence" value="ECO:0007669"/>
    <property type="project" value="TreeGrafter"/>
</dbReference>
<evidence type="ECO:0000256" key="1">
    <source>
        <dbReference type="ARBA" id="ARBA00022801"/>
    </source>
</evidence>
<dbReference type="Proteomes" id="UP000184440">
    <property type="component" value="Unassembled WGS sequence"/>
</dbReference>
<keyword evidence="1" id="KW-0378">Hydrolase</keyword>
<dbReference type="AlphaFoldDB" id="A0A1M7KBW8"/>
<accession>A0A1M7KBW8</accession>
<dbReference type="PANTHER" id="PTHR12304">
    <property type="entry name" value="INOSINE-URIDINE PREFERRING NUCLEOSIDE HYDROLASE"/>
    <property type="match status" value="1"/>
</dbReference>
<proteinExistence type="predicted"/>
<dbReference type="OrthoDB" id="9797882at2"/>
<gene>
    <name evidence="4" type="ORF">SAMN05443668_1011071</name>
</gene>